<keyword evidence="15" id="KW-1185">Reference proteome</keyword>
<evidence type="ECO:0000256" key="2">
    <source>
        <dbReference type="ARBA" id="ARBA00012720"/>
    </source>
</evidence>
<feature type="region of interest" description="Disordered" evidence="12">
    <location>
        <begin position="1"/>
        <end position="80"/>
    </location>
</feature>
<sequence length="338" mass="38076">MSVRRSPRLTVAAKTRSIEDDPNDSPPAKRIKAEQQHPTTAVTPSPPPKKTSPASKKAGTKKARRNNSKPEPGSKAPPKGWEEIYSLVEELRQDKTAPLDADGAEALPETDQGDKGFRFQVLIALMLSSQTKDHVVGETMRALQKHGLSIENIHNNTPKEQLNALIGKVGFHNNKTKYIKEACQVLLEKYDGDIPRTAKEMMELKGIGPKMAYLIENIAWGTYSGIGVDTHMHRLFVMLKWVPESKYPETTRVHLEAWLPREKWPTVNYYWVGFGQEVQQQKAKILRKSLDCSRPYEALRLLKRVGLDPVKEGDKEGWGDEVRLALKEKPKPAQTTSE</sequence>
<keyword evidence="6" id="KW-0378">Hydrolase</keyword>
<dbReference type="EMBL" id="CAICTM010001479">
    <property type="protein sequence ID" value="CAB9523986.1"/>
    <property type="molecule type" value="Genomic_DNA"/>
</dbReference>
<feature type="domain" description="HhH-GPD" evidence="13">
    <location>
        <begin position="127"/>
        <end position="277"/>
    </location>
</feature>
<dbReference type="Gene3D" id="1.10.340.30">
    <property type="entry name" value="Hypothetical protein, domain 2"/>
    <property type="match status" value="1"/>
</dbReference>
<dbReference type="Proteomes" id="UP001153069">
    <property type="component" value="Unassembled WGS sequence"/>
</dbReference>
<dbReference type="FunFam" id="1.10.340.30:FF:000005">
    <property type="entry name" value="Endonuclease III-like protein 1"/>
    <property type="match status" value="1"/>
</dbReference>
<dbReference type="PANTHER" id="PTHR43286">
    <property type="entry name" value="ENDONUCLEASE III-LIKE PROTEIN 1"/>
    <property type="match status" value="1"/>
</dbReference>
<keyword evidence="14" id="KW-0255">Endonuclease</keyword>
<dbReference type="InterPro" id="IPR003265">
    <property type="entry name" value="HhH-GPD_domain"/>
</dbReference>
<dbReference type="EC" id="4.2.99.18" evidence="2"/>
<reference evidence="14" key="1">
    <citation type="submission" date="2020-06" db="EMBL/GenBank/DDBJ databases">
        <authorList>
            <consortium name="Plant Systems Biology data submission"/>
        </authorList>
    </citation>
    <scope>NUCLEOTIDE SEQUENCE</scope>
    <source>
        <strain evidence="14">D6</strain>
    </source>
</reference>
<evidence type="ECO:0000256" key="12">
    <source>
        <dbReference type="SAM" id="MobiDB-lite"/>
    </source>
</evidence>
<evidence type="ECO:0000256" key="3">
    <source>
        <dbReference type="ARBA" id="ARBA00022485"/>
    </source>
</evidence>
<gene>
    <name evidence="14" type="ORF">SEMRO_1481_G276210.1</name>
</gene>
<keyword evidence="14" id="KW-0540">Nuclease</keyword>
<dbReference type="GO" id="GO:0006289">
    <property type="term" value="P:nucleotide-excision repair"/>
    <property type="evidence" value="ECO:0007669"/>
    <property type="project" value="TreeGrafter"/>
</dbReference>
<dbReference type="GO" id="GO:0000703">
    <property type="term" value="F:oxidized pyrimidine nucleobase lesion DNA N-glycosylase activity"/>
    <property type="evidence" value="ECO:0007669"/>
    <property type="project" value="TreeGrafter"/>
</dbReference>
<feature type="compositionally biased region" description="Basic residues" evidence="12">
    <location>
        <begin position="58"/>
        <end position="67"/>
    </location>
</feature>
<organism evidence="14 15">
    <name type="scientific">Seminavis robusta</name>
    <dbReference type="NCBI Taxonomy" id="568900"/>
    <lineage>
        <taxon>Eukaryota</taxon>
        <taxon>Sar</taxon>
        <taxon>Stramenopiles</taxon>
        <taxon>Ochrophyta</taxon>
        <taxon>Bacillariophyta</taxon>
        <taxon>Bacillariophyceae</taxon>
        <taxon>Bacillariophycidae</taxon>
        <taxon>Naviculales</taxon>
        <taxon>Naviculaceae</taxon>
        <taxon>Seminavis</taxon>
    </lineage>
</organism>
<evidence type="ECO:0000256" key="6">
    <source>
        <dbReference type="ARBA" id="ARBA00022801"/>
    </source>
</evidence>
<comment type="caution">
    <text evidence="14">The sequence shown here is derived from an EMBL/GenBank/DDBJ whole genome shotgun (WGS) entry which is preliminary data.</text>
</comment>
<keyword evidence="3" id="KW-0004">4Fe-4S</keyword>
<dbReference type="GO" id="GO:0046872">
    <property type="term" value="F:metal ion binding"/>
    <property type="evidence" value="ECO:0007669"/>
    <property type="project" value="UniProtKB-KW"/>
</dbReference>
<dbReference type="GO" id="GO:0003677">
    <property type="term" value="F:DNA binding"/>
    <property type="evidence" value="ECO:0007669"/>
    <property type="project" value="InterPro"/>
</dbReference>
<keyword evidence="10" id="KW-0456">Lyase</keyword>
<proteinExistence type="inferred from homology"/>
<dbReference type="GO" id="GO:0005634">
    <property type="term" value="C:nucleus"/>
    <property type="evidence" value="ECO:0007669"/>
    <property type="project" value="TreeGrafter"/>
</dbReference>
<evidence type="ECO:0000256" key="8">
    <source>
        <dbReference type="ARBA" id="ARBA00023014"/>
    </source>
</evidence>
<keyword evidence="9" id="KW-0234">DNA repair</keyword>
<evidence type="ECO:0000256" key="7">
    <source>
        <dbReference type="ARBA" id="ARBA00023004"/>
    </source>
</evidence>
<dbReference type="AlphaFoldDB" id="A0A9N8EMM2"/>
<evidence type="ECO:0000256" key="11">
    <source>
        <dbReference type="ARBA" id="ARBA00023295"/>
    </source>
</evidence>
<evidence type="ECO:0000256" key="1">
    <source>
        <dbReference type="ARBA" id="ARBA00008343"/>
    </source>
</evidence>
<dbReference type="Pfam" id="PF00730">
    <property type="entry name" value="HhH-GPD"/>
    <property type="match status" value="1"/>
</dbReference>
<dbReference type="InterPro" id="IPR000445">
    <property type="entry name" value="HhH_motif"/>
</dbReference>
<protein>
    <recommendedName>
        <fullName evidence="2">DNA-(apurinic or apyrimidinic site) lyase</fullName>
        <ecNumber evidence="2">4.2.99.18</ecNumber>
    </recommendedName>
</protein>
<accession>A0A9N8EMM2</accession>
<dbReference type="InterPro" id="IPR011257">
    <property type="entry name" value="DNA_glycosylase"/>
</dbReference>
<keyword evidence="11" id="KW-0326">Glycosidase</keyword>
<keyword evidence="7" id="KW-0408">Iron</keyword>
<keyword evidence="8" id="KW-0411">Iron-sulfur</keyword>
<name>A0A9N8EMM2_9STRA</name>
<dbReference type="GO" id="GO:0006285">
    <property type="term" value="P:base-excision repair, AP site formation"/>
    <property type="evidence" value="ECO:0007669"/>
    <property type="project" value="TreeGrafter"/>
</dbReference>
<evidence type="ECO:0000256" key="9">
    <source>
        <dbReference type="ARBA" id="ARBA00023204"/>
    </source>
</evidence>
<evidence type="ECO:0000313" key="14">
    <source>
        <dbReference type="EMBL" id="CAB9523986.1"/>
    </source>
</evidence>
<evidence type="ECO:0000259" key="13">
    <source>
        <dbReference type="SMART" id="SM00478"/>
    </source>
</evidence>
<evidence type="ECO:0000256" key="4">
    <source>
        <dbReference type="ARBA" id="ARBA00022723"/>
    </source>
</evidence>
<dbReference type="OrthoDB" id="6752799at2759"/>
<keyword evidence="5" id="KW-0227">DNA damage</keyword>
<dbReference type="Gene3D" id="1.10.1670.10">
    <property type="entry name" value="Helix-hairpin-Helix base-excision DNA repair enzymes (C-terminal)"/>
    <property type="match status" value="1"/>
</dbReference>
<dbReference type="InterPro" id="IPR023170">
    <property type="entry name" value="HhH_base_excis_C"/>
</dbReference>
<evidence type="ECO:0000256" key="5">
    <source>
        <dbReference type="ARBA" id="ARBA00022763"/>
    </source>
</evidence>
<evidence type="ECO:0000313" key="15">
    <source>
        <dbReference type="Proteomes" id="UP001153069"/>
    </source>
</evidence>
<comment type="similarity">
    <text evidence="1">Belongs to the Nth/MutY family.</text>
</comment>
<evidence type="ECO:0000256" key="10">
    <source>
        <dbReference type="ARBA" id="ARBA00023239"/>
    </source>
</evidence>
<dbReference type="SMART" id="SM00478">
    <property type="entry name" value="ENDO3c"/>
    <property type="match status" value="1"/>
</dbReference>
<dbReference type="CDD" id="cd00056">
    <property type="entry name" value="ENDO3c"/>
    <property type="match status" value="1"/>
</dbReference>
<dbReference type="GO" id="GO:0140078">
    <property type="term" value="F:class I DNA-(apurinic or apyrimidinic site) endonuclease activity"/>
    <property type="evidence" value="ECO:0007669"/>
    <property type="project" value="UniProtKB-EC"/>
</dbReference>
<dbReference type="Pfam" id="PF00633">
    <property type="entry name" value="HHH"/>
    <property type="match status" value="1"/>
</dbReference>
<dbReference type="PANTHER" id="PTHR43286:SF1">
    <property type="entry name" value="ENDONUCLEASE III-LIKE PROTEIN 1"/>
    <property type="match status" value="1"/>
</dbReference>
<dbReference type="SUPFAM" id="SSF48150">
    <property type="entry name" value="DNA-glycosylase"/>
    <property type="match status" value="1"/>
</dbReference>
<dbReference type="GO" id="GO:0051539">
    <property type="term" value="F:4 iron, 4 sulfur cluster binding"/>
    <property type="evidence" value="ECO:0007669"/>
    <property type="project" value="UniProtKB-KW"/>
</dbReference>
<keyword evidence="4" id="KW-0479">Metal-binding</keyword>